<name>A0A832Q8H7_9BACT</name>
<evidence type="ECO:0000256" key="1">
    <source>
        <dbReference type="SAM" id="MobiDB-lite"/>
    </source>
</evidence>
<feature type="region of interest" description="Disordered" evidence="1">
    <location>
        <begin position="344"/>
        <end position="363"/>
    </location>
</feature>
<keyword evidence="3" id="KW-0732">Signal</keyword>
<gene>
    <name evidence="4" type="ORF">GX533_03475</name>
</gene>
<dbReference type="Proteomes" id="UP000576550">
    <property type="component" value="Unassembled WGS sequence"/>
</dbReference>
<dbReference type="AlphaFoldDB" id="A0A832Q8H7"/>
<evidence type="ECO:0000313" key="5">
    <source>
        <dbReference type="Proteomes" id="UP000576550"/>
    </source>
</evidence>
<evidence type="ECO:0000313" key="4">
    <source>
        <dbReference type="EMBL" id="HHX99704.1"/>
    </source>
</evidence>
<feature type="chain" id="PRO_5032837309" description="Bacterial Ig-like domain-containing protein" evidence="3">
    <location>
        <begin position="29"/>
        <end position="363"/>
    </location>
</feature>
<sequence>MKTFFKRIITITLFVVLFASFASSQSFAEETVEKKSVNKVESSSGLKQLDMTIPDITDNPSFILTFKDPSEKKEGVHLKINGKDSEVITSPYTLPALSIGNHVLSFKFVDEYGLTQTFEEEIIIIPRAPILNTPIKNVDDITISGSALAGSEVVLIISSNQKMFTRIAEVDKDGLWSVQIVEEMPEDIYSFSAFTRKYGYASNLADALTLDLTGVKPVVSENSKEKIHFAFKDITKNNINEVFSGNVDLLVLVGSLFLIGLLLGFLFSSLIKKRKENKVINEVSKTLEKPVVGEEKPLTLLEKLKDKTVNIENPVEEEKEPKEKPVKKNEKENKGEKIVTKIDFLKNYQEHDPDDDRGKEKKK</sequence>
<feature type="transmembrane region" description="Helical" evidence="2">
    <location>
        <begin position="249"/>
        <end position="271"/>
    </location>
</feature>
<keyword evidence="2" id="KW-1133">Transmembrane helix</keyword>
<dbReference type="Gene3D" id="2.60.40.10">
    <property type="entry name" value="Immunoglobulins"/>
    <property type="match status" value="1"/>
</dbReference>
<evidence type="ECO:0000256" key="2">
    <source>
        <dbReference type="SAM" id="Phobius"/>
    </source>
</evidence>
<keyword evidence="2" id="KW-0812">Transmembrane</keyword>
<organism evidence="4 5">
    <name type="scientific">Candidatus Dojkabacteria bacterium</name>
    <dbReference type="NCBI Taxonomy" id="2099670"/>
    <lineage>
        <taxon>Bacteria</taxon>
        <taxon>Candidatus Dojkabacteria</taxon>
    </lineage>
</organism>
<proteinExistence type="predicted"/>
<keyword evidence="2" id="KW-0472">Membrane</keyword>
<accession>A0A832Q8H7</accession>
<evidence type="ECO:0000256" key="3">
    <source>
        <dbReference type="SAM" id="SignalP"/>
    </source>
</evidence>
<feature type="region of interest" description="Disordered" evidence="1">
    <location>
        <begin position="311"/>
        <end position="339"/>
    </location>
</feature>
<dbReference type="InterPro" id="IPR013783">
    <property type="entry name" value="Ig-like_fold"/>
</dbReference>
<comment type="caution">
    <text evidence="4">The sequence shown here is derived from an EMBL/GenBank/DDBJ whole genome shotgun (WGS) entry which is preliminary data.</text>
</comment>
<feature type="compositionally biased region" description="Basic and acidic residues" evidence="1">
    <location>
        <begin position="319"/>
        <end position="339"/>
    </location>
</feature>
<feature type="signal peptide" evidence="3">
    <location>
        <begin position="1"/>
        <end position="28"/>
    </location>
</feature>
<evidence type="ECO:0008006" key="6">
    <source>
        <dbReference type="Google" id="ProtNLM"/>
    </source>
</evidence>
<protein>
    <recommendedName>
        <fullName evidence="6">Bacterial Ig-like domain-containing protein</fullName>
    </recommendedName>
</protein>
<dbReference type="EMBL" id="DUTP01000006">
    <property type="protein sequence ID" value="HHX99704.1"/>
    <property type="molecule type" value="Genomic_DNA"/>
</dbReference>
<reference evidence="4 5" key="1">
    <citation type="journal article" date="2020" name="Biotechnol. Biofuels">
        <title>New insights from the biogas microbiome by comprehensive genome-resolved metagenomics of nearly 1600 species originating from multiple anaerobic digesters.</title>
        <authorList>
            <person name="Campanaro S."/>
            <person name="Treu L."/>
            <person name="Rodriguez-R L.M."/>
            <person name="Kovalovszki A."/>
            <person name="Ziels R.M."/>
            <person name="Maus I."/>
            <person name="Zhu X."/>
            <person name="Kougias P.G."/>
            <person name="Basile A."/>
            <person name="Luo G."/>
            <person name="Schluter A."/>
            <person name="Konstantinidis K.T."/>
            <person name="Angelidaki I."/>
        </authorList>
    </citation>
    <scope>NUCLEOTIDE SEQUENCE [LARGE SCALE GENOMIC DNA]</scope>
    <source>
        <strain evidence="4">AS05jafATM_89</strain>
    </source>
</reference>